<keyword evidence="3" id="KW-1185">Reference proteome</keyword>
<dbReference type="OrthoDB" id="7421485at2759"/>
<protein>
    <submittedName>
        <fullName evidence="1">Uncharacterized protein</fullName>
    </submittedName>
</protein>
<accession>A0A8S1AK63</accession>
<evidence type="ECO:0000313" key="4">
    <source>
        <dbReference type="Proteomes" id="UP000494256"/>
    </source>
</evidence>
<name>A0A8S1AK63_ARCPL</name>
<dbReference type="AlphaFoldDB" id="A0A8S1AK63"/>
<reference evidence="3 4" key="1">
    <citation type="submission" date="2020-04" db="EMBL/GenBank/DDBJ databases">
        <authorList>
            <person name="Wallbank WR R."/>
            <person name="Pardo Diaz C."/>
            <person name="Kozak K."/>
            <person name="Martin S."/>
            <person name="Jiggins C."/>
            <person name="Moest M."/>
            <person name="Warren A I."/>
            <person name="Byers J.R.P. K."/>
            <person name="Montejo-Kovacevich G."/>
            <person name="Yen C E."/>
        </authorList>
    </citation>
    <scope>NUCLEOTIDE SEQUENCE [LARGE SCALE GENOMIC DNA]</scope>
</reference>
<comment type="caution">
    <text evidence="1">The sequence shown here is derived from an EMBL/GenBank/DDBJ whole genome shotgun (WGS) entry which is preliminary data.</text>
</comment>
<evidence type="ECO:0000313" key="2">
    <source>
        <dbReference type="EMBL" id="CAB3249300.1"/>
    </source>
</evidence>
<evidence type="ECO:0000313" key="1">
    <source>
        <dbReference type="EMBL" id="CAB3245638.1"/>
    </source>
</evidence>
<organism evidence="1 3">
    <name type="scientific">Arctia plantaginis</name>
    <name type="common">Wood tiger moth</name>
    <name type="synonym">Phalaena plantaginis</name>
    <dbReference type="NCBI Taxonomy" id="874455"/>
    <lineage>
        <taxon>Eukaryota</taxon>
        <taxon>Metazoa</taxon>
        <taxon>Ecdysozoa</taxon>
        <taxon>Arthropoda</taxon>
        <taxon>Hexapoda</taxon>
        <taxon>Insecta</taxon>
        <taxon>Pterygota</taxon>
        <taxon>Neoptera</taxon>
        <taxon>Endopterygota</taxon>
        <taxon>Lepidoptera</taxon>
        <taxon>Glossata</taxon>
        <taxon>Ditrysia</taxon>
        <taxon>Noctuoidea</taxon>
        <taxon>Erebidae</taxon>
        <taxon>Arctiinae</taxon>
        <taxon>Arctia</taxon>
    </lineage>
</organism>
<dbReference type="EMBL" id="CADEBC010000525">
    <property type="protein sequence ID" value="CAB3245638.1"/>
    <property type="molecule type" value="Genomic_DNA"/>
</dbReference>
<dbReference type="Proteomes" id="UP000494256">
    <property type="component" value="Unassembled WGS sequence"/>
</dbReference>
<dbReference type="EMBL" id="CADEBD010000344">
    <property type="protein sequence ID" value="CAB3249300.1"/>
    <property type="molecule type" value="Genomic_DNA"/>
</dbReference>
<gene>
    <name evidence="1" type="ORF">APLA_LOCUS10526</name>
    <name evidence="2" type="ORF">APLA_LOCUS12792</name>
</gene>
<proteinExistence type="predicted"/>
<sequence length="90" mass="9733">MKGTSLHWSELSEAVAQFGIDLIWGVSVEAVGCIERCVRSHAACCHLARSGAAAALVSRLPTYTAYKSCVLFDYATRLCGPLFILDLMPL</sequence>
<dbReference type="Proteomes" id="UP000494106">
    <property type="component" value="Unassembled WGS sequence"/>
</dbReference>
<evidence type="ECO:0000313" key="3">
    <source>
        <dbReference type="Proteomes" id="UP000494106"/>
    </source>
</evidence>